<keyword evidence="8" id="KW-0175">Coiled coil</keyword>
<evidence type="ECO:0000256" key="2">
    <source>
        <dbReference type="ARBA" id="ARBA00022730"/>
    </source>
</evidence>
<evidence type="ECO:0000259" key="9">
    <source>
        <dbReference type="PROSITE" id="PS00651"/>
    </source>
</evidence>
<gene>
    <name evidence="7" type="primary">rplI</name>
    <name evidence="10" type="ORF">SAMN02745163_04050</name>
</gene>
<dbReference type="FunFam" id="3.40.5.10:FF:000002">
    <property type="entry name" value="50S ribosomal protein L9"/>
    <property type="match status" value="1"/>
</dbReference>
<dbReference type="GO" id="GO:0006412">
    <property type="term" value="P:translation"/>
    <property type="evidence" value="ECO:0007669"/>
    <property type="project" value="UniProtKB-UniRule"/>
</dbReference>
<dbReference type="SUPFAM" id="SSF55653">
    <property type="entry name" value="Ribosomal protein L9 C-domain"/>
    <property type="match status" value="1"/>
</dbReference>
<name>A0A1M6TIW2_9CLOT</name>
<evidence type="ECO:0000256" key="1">
    <source>
        <dbReference type="ARBA" id="ARBA00010605"/>
    </source>
</evidence>
<dbReference type="InterPro" id="IPR000244">
    <property type="entry name" value="Ribosomal_bL9"/>
</dbReference>
<reference evidence="10 11" key="1">
    <citation type="submission" date="2016-11" db="EMBL/GenBank/DDBJ databases">
        <authorList>
            <person name="Jaros S."/>
            <person name="Januszkiewicz K."/>
            <person name="Wedrychowicz H."/>
        </authorList>
    </citation>
    <scope>NUCLEOTIDE SEQUENCE [LARGE SCALE GENOMIC DNA]</scope>
    <source>
        <strain evidence="10 11">DSM 21758</strain>
    </source>
</reference>
<keyword evidence="11" id="KW-1185">Reference proteome</keyword>
<keyword evidence="3 7" id="KW-0694">RNA-binding</keyword>
<keyword evidence="5 7" id="KW-0687">Ribonucleoprotein</keyword>
<keyword evidence="4 7" id="KW-0689">Ribosomal protein</keyword>
<dbReference type="InterPro" id="IPR020070">
    <property type="entry name" value="Ribosomal_bL9_N"/>
</dbReference>
<comment type="function">
    <text evidence="7">Binds to the 23S rRNA.</text>
</comment>
<dbReference type="InterPro" id="IPR020594">
    <property type="entry name" value="Ribosomal_bL9_bac/chp"/>
</dbReference>
<protein>
    <recommendedName>
        <fullName evidence="6 7">Large ribosomal subunit protein bL9</fullName>
    </recommendedName>
</protein>
<dbReference type="AlphaFoldDB" id="A0A1M6TIW2"/>
<comment type="similarity">
    <text evidence="1 7">Belongs to the bacterial ribosomal protein bL9 family.</text>
</comment>
<dbReference type="HAMAP" id="MF_00503">
    <property type="entry name" value="Ribosomal_bL9"/>
    <property type="match status" value="1"/>
</dbReference>
<dbReference type="RefSeq" id="WP_072992544.1">
    <property type="nucleotide sequence ID" value="NZ_FQZB01000020.1"/>
</dbReference>
<feature type="coiled-coil region" evidence="8">
    <location>
        <begin position="48"/>
        <end position="85"/>
    </location>
</feature>
<dbReference type="OrthoDB" id="9788336at2"/>
<evidence type="ECO:0000256" key="3">
    <source>
        <dbReference type="ARBA" id="ARBA00022884"/>
    </source>
</evidence>
<evidence type="ECO:0000313" key="11">
    <source>
        <dbReference type="Proteomes" id="UP000184310"/>
    </source>
</evidence>
<dbReference type="Pfam" id="PF01281">
    <property type="entry name" value="Ribosomal_L9_N"/>
    <property type="match status" value="1"/>
</dbReference>
<dbReference type="NCBIfam" id="TIGR00158">
    <property type="entry name" value="L9"/>
    <property type="match status" value="1"/>
</dbReference>
<sequence length="148" mass="16608">MKVILLQDVKKMGKKGDVINASDGYARNYLFPRKLAEEATDANLHVLNAKKETERRKKTAEIEAAQKLAEELKNKEVTIQAKSGENGKLFGAITSKDVAEEITKQYKIEVDKKKLVMDTIKLAGTYNIELKLYPEVSAKMKVVIVPTK</sequence>
<dbReference type="Proteomes" id="UP000184310">
    <property type="component" value="Unassembled WGS sequence"/>
</dbReference>
<dbReference type="InterPro" id="IPR036935">
    <property type="entry name" value="Ribosomal_bL9_N_sf"/>
</dbReference>
<dbReference type="PANTHER" id="PTHR21368">
    <property type="entry name" value="50S RIBOSOMAL PROTEIN L9"/>
    <property type="match status" value="1"/>
</dbReference>
<dbReference type="GO" id="GO:0005840">
    <property type="term" value="C:ribosome"/>
    <property type="evidence" value="ECO:0007669"/>
    <property type="project" value="UniProtKB-KW"/>
</dbReference>
<evidence type="ECO:0000313" key="10">
    <source>
        <dbReference type="EMBL" id="SHK56836.1"/>
    </source>
</evidence>
<evidence type="ECO:0000256" key="8">
    <source>
        <dbReference type="SAM" id="Coils"/>
    </source>
</evidence>
<evidence type="ECO:0000256" key="4">
    <source>
        <dbReference type="ARBA" id="ARBA00022980"/>
    </source>
</evidence>
<dbReference type="Pfam" id="PF03948">
    <property type="entry name" value="Ribosomal_L9_C"/>
    <property type="match status" value="1"/>
</dbReference>
<evidence type="ECO:0000256" key="6">
    <source>
        <dbReference type="ARBA" id="ARBA00035292"/>
    </source>
</evidence>
<dbReference type="STRING" id="1121302.SAMN02745163_04050"/>
<feature type="domain" description="Ribosomal protein L9" evidence="9">
    <location>
        <begin position="13"/>
        <end position="40"/>
    </location>
</feature>
<dbReference type="InterPro" id="IPR009027">
    <property type="entry name" value="Ribosomal_bL9/RNase_H1_N"/>
</dbReference>
<dbReference type="Gene3D" id="3.10.430.100">
    <property type="entry name" value="Ribosomal protein L9, C-terminal domain"/>
    <property type="match status" value="1"/>
</dbReference>
<dbReference type="InterPro" id="IPR036791">
    <property type="entry name" value="Ribosomal_bL9_C_sf"/>
</dbReference>
<organism evidence="10 11">
    <name type="scientific">Clostridium cavendishii DSM 21758</name>
    <dbReference type="NCBI Taxonomy" id="1121302"/>
    <lineage>
        <taxon>Bacteria</taxon>
        <taxon>Bacillati</taxon>
        <taxon>Bacillota</taxon>
        <taxon>Clostridia</taxon>
        <taxon>Eubacteriales</taxon>
        <taxon>Clostridiaceae</taxon>
        <taxon>Clostridium</taxon>
    </lineage>
</organism>
<dbReference type="InterPro" id="IPR020069">
    <property type="entry name" value="Ribosomal_bL9_C"/>
</dbReference>
<accession>A0A1M6TIW2</accession>
<dbReference type="EMBL" id="FQZB01000020">
    <property type="protein sequence ID" value="SHK56836.1"/>
    <property type="molecule type" value="Genomic_DNA"/>
</dbReference>
<keyword evidence="2 7" id="KW-0699">rRNA-binding</keyword>
<dbReference type="Gene3D" id="3.40.5.10">
    <property type="entry name" value="Ribosomal protein L9, N-terminal domain"/>
    <property type="match status" value="1"/>
</dbReference>
<dbReference type="GO" id="GO:0019843">
    <property type="term" value="F:rRNA binding"/>
    <property type="evidence" value="ECO:0007669"/>
    <property type="project" value="UniProtKB-UniRule"/>
</dbReference>
<evidence type="ECO:0000256" key="5">
    <source>
        <dbReference type="ARBA" id="ARBA00023274"/>
    </source>
</evidence>
<proteinExistence type="inferred from homology"/>
<evidence type="ECO:0000256" key="7">
    <source>
        <dbReference type="HAMAP-Rule" id="MF_00503"/>
    </source>
</evidence>
<dbReference type="PROSITE" id="PS00651">
    <property type="entry name" value="RIBOSOMAL_L9"/>
    <property type="match status" value="1"/>
</dbReference>
<dbReference type="GO" id="GO:1990904">
    <property type="term" value="C:ribonucleoprotein complex"/>
    <property type="evidence" value="ECO:0007669"/>
    <property type="project" value="UniProtKB-KW"/>
</dbReference>
<dbReference type="SUPFAM" id="SSF55658">
    <property type="entry name" value="L9 N-domain-like"/>
    <property type="match status" value="1"/>
</dbReference>
<dbReference type="GO" id="GO:0003735">
    <property type="term" value="F:structural constituent of ribosome"/>
    <property type="evidence" value="ECO:0007669"/>
    <property type="project" value="InterPro"/>
</dbReference>